<dbReference type="GeneID" id="100370459"/>
<gene>
    <name evidence="3" type="primary">LOC100370459</name>
</gene>
<accession>A0ABM0GPZ5</accession>
<feature type="domain" description="Sulfotransferase" evidence="1">
    <location>
        <begin position="12"/>
        <end position="287"/>
    </location>
</feature>
<organism evidence="2 3">
    <name type="scientific">Saccoglossus kowalevskii</name>
    <name type="common">Acorn worm</name>
    <dbReference type="NCBI Taxonomy" id="10224"/>
    <lineage>
        <taxon>Eukaryota</taxon>
        <taxon>Metazoa</taxon>
        <taxon>Hemichordata</taxon>
        <taxon>Enteropneusta</taxon>
        <taxon>Harrimaniidae</taxon>
        <taxon>Saccoglossus</taxon>
    </lineage>
</organism>
<evidence type="ECO:0000313" key="2">
    <source>
        <dbReference type="Proteomes" id="UP000694865"/>
    </source>
</evidence>
<keyword evidence="2" id="KW-1185">Reference proteome</keyword>
<reference evidence="3" key="1">
    <citation type="submission" date="2025-08" db="UniProtKB">
        <authorList>
            <consortium name="RefSeq"/>
        </authorList>
    </citation>
    <scope>IDENTIFICATION</scope>
    <source>
        <tissue evidence="3">Testes</tissue>
    </source>
</reference>
<name>A0ABM0GPZ5_SACKO</name>
<protein>
    <submittedName>
        <fullName evidence="3">Carbohydrate sulfotransferase 1-like</fullName>
    </submittedName>
</protein>
<dbReference type="InterPro" id="IPR027417">
    <property type="entry name" value="P-loop_NTPase"/>
</dbReference>
<dbReference type="PANTHER" id="PTHR10704">
    <property type="entry name" value="CARBOHYDRATE SULFOTRANSFERASE"/>
    <property type="match status" value="1"/>
</dbReference>
<proteinExistence type="predicted"/>
<dbReference type="InterPro" id="IPR000863">
    <property type="entry name" value="Sulfotransferase_dom"/>
</dbReference>
<dbReference type="Proteomes" id="UP000694865">
    <property type="component" value="Unplaced"/>
</dbReference>
<dbReference type="PANTHER" id="PTHR10704:SF71">
    <property type="entry name" value="CARBOHYDRATE SULFOTRANSFERASE 1-LIKE"/>
    <property type="match status" value="1"/>
</dbReference>
<dbReference type="Gene3D" id="3.40.50.300">
    <property type="entry name" value="P-loop containing nucleotide triphosphate hydrolases"/>
    <property type="match status" value="1"/>
</dbReference>
<evidence type="ECO:0000313" key="3">
    <source>
        <dbReference type="RefSeq" id="XP_002734765.1"/>
    </source>
</evidence>
<evidence type="ECO:0000259" key="1">
    <source>
        <dbReference type="Pfam" id="PF00685"/>
    </source>
</evidence>
<dbReference type="SUPFAM" id="SSF52540">
    <property type="entry name" value="P-loop containing nucleoside triphosphate hydrolases"/>
    <property type="match status" value="1"/>
</dbReference>
<dbReference type="RefSeq" id="XP_002734765.1">
    <property type="nucleotide sequence ID" value="XM_002734719.1"/>
</dbReference>
<dbReference type="InterPro" id="IPR051135">
    <property type="entry name" value="Gal/GlcNAc/GalNAc_ST"/>
</dbReference>
<dbReference type="Pfam" id="PF00685">
    <property type="entry name" value="Sulfotransfer_1"/>
    <property type="match status" value="1"/>
</dbReference>
<sequence>MYNVPPSRPSPAVMLIASYKGGSTFCGELFNQNPDMCYFFEPLFDTQDKPTWNSSIKATSTLKELYNCRFPDYYLDMIKNFSLTKSKSNCFKKVCHRGFSCQRTVLSEFVQGCGNYKYIAMKVLRLQSLEVLKPLVLEEKIDLKIIHLIRDPRGIACSRTCQGFWDVRRREIIEKQSDLLKSVAHDCKQVFNMVLYAKSMPTWLQDRYKIVRYEDLASDPITIAEDIYKFLHMDTPYEVTSWIEENTKHEEQNEGRLKRSRNSSATAESWRNVLSYQEAKFIQSVCTDIIEVMDYKMLSSETQLQNLSYRLF</sequence>